<dbReference type="AlphaFoldDB" id="A0A199VYM3"/>
<evidence type="ECO:0000259" key="6">
    <source>
        <dbReference type="Pfam" id="PF08159"/>
    </source>
</evidence>
<dbReference type="GO" id="GO:0006364">
    <property type="term" value="P:rRNA processing"/>
    <property type="evidence" value="ECO:0007669"/>
    <property type="project" value="InterPro"/>
</dbReference>
<evidence type="ECO:0000259" key="7">
    <source>
        <dbReference type="Pfam" id="PF25121"/>
    </source>
</evidence>
<protein>
    <submittedName>
        <fullName evidence="8">Pre-rRNA-processing protein esf1</fullName>
    </submittedName>
</protein>
<evidence type="ECO:0000313" key="9">
    <source>
        <dbReference type="Proteomes" id="UP000092600"/>
    </source>
</evidence>
<feature type="region of interest" description="Disordered" evidence="5">
    <location>
        <begin position="158"/>
        <end position="205"/>
    </location>
</feature>
<feature type="compositionally biased region" description="Basic and acidic residues" evidence="5">
    <location>
        <begin position="492"/>
        <end position="510"/>
    </location>
</feature>
<dbReference type="InterPro" id="IPR039754">
    <property type="entry name" value="Esf1"/>
</dbReference>
<feature type="region of interest" description="Disordered" evidence="5">
    <location>
        <begin position="1"/>
        <end position="86"/>
    </location>
</feature>
<feature type="compositionally biased region" description="Basic residues" evidence="5">
    <location>
        <begin position="585"/>
        <end position="595"/>
    </location>
</feature>
<feature type="compositionally biased region" description="Basic and acidic residues" evidence="5">
    <location>
        <begin position="24"/>
        <end position="36"/>
    </location>
</feature>
<dbReference type="Pfam" id="PF25121">
    <property type="entry name" value="RRM_ESF1"/>
    <property type="match status" value="1"/>
</dbReference>
<feature type="region of interest" description="Disordered" evidence="5">
    <location>
        <begin position="389"/>
        <end position="425"/>
    </location>
</feature>
<dbReference type="GO" id="GO:0005730">
    <property type="term" value="C:nucleolus"/>
    <property type="evidence" value="ECO:0007669"/>
    <property type="project" value="UniProtKB-SubCell"/>
</dbReference>
<gene>
    <name evidence="8" type="ORF">ACMD2_05280</name>
</gene>
<comment type="similarity">
    <text evidence="2">Belongs to the ESF1 family.</text>
</comment>
<dbReference type="Pfam" id="PF08159">
    <property type="entry name" value="NUC153"/>
    <property type="match status" value="1"/>
</dbReference>
<dbReference type="GO" id="GO:0003723">
    <property type="term" value="F:RNA binding"/>
    <property type="evidence" value="ECO:0007669"/>
    <property type="project" value="TreeGrafter"/>
</dbReference>
<keyword evidence="3" id="KW-0175">Coiled coil</keyword>
<feature type="domain" description="NUC153" evidence="6">
    <location>
        <begin position="611"/>
        <end position="634"/>
    </location>
</feature>
<feature type="compositionally biased region" description="Basic and acidic residues" evidence="5">
    <location>
        <begin position="544"/>
        <end position="565"/>
    </location>
</feature>
<dbReference type="PANTHER" id="PTHR12202">
    <property type="entry name" value="ESF1 HOMOLOG"/>
    <property type="match status" value="1"/>
</dbReference>
<organism evidence="8 9">
    <name type="scientific">Ananas comosus</name>
    <name type="common">Pineapple</name>
    <name type="synonym">Ananas ananas</name>
    <dbReference type="NCBI Taxonomy" id="4615"/>
    <lineage>
        <taxon>Eukaryota</taxon>
        <taxon>Viridiplantae</taxon>
        <taxon>Streptophyta</taxon>
        <taxon>Embryophyta</taxon>
        <taxon>Tracheophyta</taxon>
        <taxon>Spermatophyta</taxon>
        <taxon>Magnoliopsida</taxon>
        <taxon>Liliopsida</taxon>
        <taxon>Poales</taxon>
        <taxon>Bromeliaceae</taxon>
        <taxon>Bromelioideae</taxon>
        <taxon>Ananas</taxon>
    </lineage>
</organism>
<feature type="compositionally biased region" description="Acidic residues" evidence="5">
    <location>
        <begin position="389"/>
        <end position="401"/>
    </location>
</feature>
<evidence type="ECO:0000256" key="3">
    <source>
        <dbReference type="ARBA" id="ARBA00023054"/>
    </source>
</evidence>
<evidence type="ECO:0000313" key="8">
    <source>
        <dbReference type="EMBL" id="OAY82099.1"/>
    </source>
</evidence>
<comment type="caution">
    <text evidence="8">The sequence shown here is derived from an EMBL/GenBank/DDBJ whole genome shotgun (WGS) entry which is preliminary data.</text>
</comment>
<dbReference type="STRING" id="4615.A0A199VYM3"/>
<feature type="compositionally biased region" description="Acidic residues" evidence="5">
    <location>
        <begin position="511"/>
        <end position="525"/>
    </location>
</feature>
<dbReference type="Proteomes" id="UP000092600">
    <property type="component" value="Unassembled WGS sequence"/>
</dbReference>
<accession>A0A199VYM3</accession>
<feature type="compositionally biased region" description="Basic residues" evidence="5">
    <location>
        <begin position="59"/>
        <end position="69"/>
    </location>
</feature>
<dbReference type="InterPro" id="IPR056750">
    <property type="entry name" value="RRM_ESF1"/>
</dbReference>
<evidence type="ECO:0000256" key="4">
    <source>
        <dbReference type="ARBA" id="ARBA00023242"/>
    </source>
</evidence>
<dbReference type="InterPro" id="IPR012580">
    <property type="entry name" value="NUC153"/>
</dbReference>
<evidence type="ECO:0000256" key="5">
    <source>
        <dbReference type="SAM" id="MobiDB-lite"/>
    </source>
</evidence>
<evidence type="ECO:0000256" key="1">
    <source>
        <dbReference type="ARBA" id="ARBA00004604"/>
    </source>
</evidence>
<feature type="compositionally biased region" description="Acidic residues" evidence="5">
    <location>
        <begin position="159"/>
        <end position="186"/>
    </location>
</feature>
<evidence type="ECO:0000256" key="2">
    <source>
        <dbReference type="ARBA" id="ARBA00009087"/>
    </source>
</evidence>
<reference evidence="8 9" key="1">
    <citation type="journal article" date="2016" name="DNA Res.">
        <title>The draft genome of MD-2 pineapple using hybrid error correction of long reads.</title>
        <authorList>
            <person name="Redwan R.M."/>
            <person name="Saidin A."/>
            <person name="Kumar S.V."/>
        </authorList>
    </citation>
    <scope>NUCLEOTIDE SEQUENCE [LARGE SCALE GENOMIC DNA]</scope>
    <source>
        <strain evidence="9">cv. MD2</strain>
        <tissue evidence="8">Leaf</tissue>
    </source>
</reference>
<proteinExistence type="inferred from homology"/>
<sequence>MATTSKLEKKKTKKKKMEGEEEPHELRGYGDGDRVESGGAGKKSKKQKLQSMEVAEVSRKKKKKKKKKKKDENREEEDVVEEGEERTGVITDERFAAAQYDPMFRRMPRKEAKVTIDSRFARMFTDKDFAASAAPVDKRGRPRKDGAVNPMLHYYLQQDGEEEEGRLKLEEEEEVKEGSDESESDETTTTTTTDEEEDDDDQYSVNSDLCRYLMANHDDTLMIKNETHRLAVVNLDWDHIKAVDLYVVMTSCLPKGGQIHSVAVYPSEFGLKCMEIEAIHGPSGLFEDNDDNSEDDSDVDDNKLRPYELNKLRYYNAVVVCDSSATANHLYKTLDGTEFLKTSNVFDLRSFPIPWSSNIRLAPVNYKEPDFQTRALQHSRLDEFNEYLDSTDESDEDDDEYNNQNGVRNDDEAEAMPNGETKKRLGREKLLALLQAGDDSDSDKSNDKDLEITFNTELEDLSKRILKKKDKKSETVWEAVLRKRSEKKKARKDQSKHLDDENSDSDKEEASQQDDDDFFVEEPLDSESSKQKKGLKGKKGQKGSRKDRDEFPEREKEREASRAELELLFADDQDVDQGPKGFNLKPKKVKSKKGKEKSSEDKLPNVDLSNDPRFAELFSSHLFALDPTDPEYKR</sequence>
<keyword evidence="4" id="KW-0539">Nucleus</keyword>
<comment type="subcellular location">
    <subcellularLocation>
        <location evidence="1">Nucleus</location>
        <location evidence="1">Nucleolus</location>
    </subcellularLocation>
</comment>
<dbReference type="EMBL" id="LSRQ01000554">
    <property type="protein sequence ID" value="OAY82099.1"/>
    <property type="molecule type" value="Genomic_DNA"/>
</dbReference>
<feature type="compositionally biased region" description="Acidic residues" evidence="5">
    <location>
        <begin position="193"/>
        <end position="202"/>
    </location>
</feature>
<feature type="compositionally biased region" description="Acidic residues" evidence="5">
    <location>
        <begin position="74"/>
        <end position="84"/>
    </location>
</feature>
<dbReference type="PANTHER" id="PTHR12202:SF0">
    <property type="entry name" value="ESF1 HOMOLOG"/>
    <property type="match status" value="1"/>
</dbReference>
<name>A0A199VYM3_ANACO</name>
<feature type="region of interest" description="Disordered" evidence="5">
    <location>
        <begin position="482"/>
        <end position="611"/>
    </location>
</feature>
<feature type="domain" description="ESF1 RRM" evidence="7">
    <location>
        <begin position="227"/>
        <end position="352"/>
    </location>
</feature>
<feature type="compositionally biased region" description="Basic residues" evidence="5">
    <location>
        <begin position="531"/>
        <end position="543"/>
    </location>
</feature>